<accession>A9RXA0</accession>
<dbReference type="GeneID" id="112291265"/>
<proteinExistence type="predicted"/>
<dbReference type="RefSeq" id="XP_024394194.1">
    <property type="nucleotide sequence ID" value="XM_024538426.2"/>
</dbReference>
<dbReference type="EnsemblPlants" id="Pp3c14_18920V3.3">
    <property type="protein sequence ID" value="Pp3c14_18920V3.3"/>
    <property type="gene ID" value="Pp3c14_18920"/>
</dbReference>
<dbReference type="AlphaFoldDB" id="A9RXA0"/>
<dbReference type="PANTHER" id="PTHR34569:SF2">
    <property type="entry name" value="EXPRESSED PROTEIN"/>
    <property type="match status" value="1"/>
</dbReference>
<protein>
    <submittedName>
        <fullName evidence="1">Uncharacterized protein</fullName>
    </submittedName>
</protein>
<sequence length="201" mass="22725">MSWRAASAVHMERALLERCPNNLLRRRAAENYKVQPKNVSELALVNFGRRPISTSAAHISRAAYCPPTYTSLAEIIPTPGSSMVERIDSPRTPMRNRLVEKAARAYLLHTDSLDKRHRESTPWTQSFSRFLPRLSTLTSVATSLALNPFNVFNSAFQVFRFYVTGVRALQPQLSASVSRSVCRSASTHVRRTSYARELKML</sequence>
<evidence type="ECO:0000313" key="2">
    <source>
        <dbReference type="Proteomes" id="UP000006727"/>
    </source>
</evidence>
<gene>
    <name evidence="1" type="primary">LOC112291265</name>
</gene>
<dbReference type="EnsemblPlants" id="Pp3c14_18920V3.2">
    <property type="protein sequence ID" value="Pp3c14_18920V3.2"/>
    <property type="gene ID" value="Pp3c14_18920"/>
</dbReference>
<organism evidence="1 2">
    <name type="scientific">Physcomitrium patens</name>
    <name type="common">Spreading-leaved earth moss</name>
    <name type="synonym">Physcomitrella patens</name>
    <dbReference type="NCBI Taxonomy" id="3218"/>
    <lineage>
        <taxon>Eukaryota</taxon>
        <taxon>Viridiplantae</taxon>
        <taxon>Streptophyta</taxon>
        <taxon>Embryophyta</taxon>
        <taxon>Bryophyta</taxon>
        <taxon>Bryophytina</taxon>
        <taxon>Bryopsida</taxon>
        <taxon>Funariidae</taxon>
        <taxon>Funariales</taxon>
        <taxon>Funariaceae</taxon>
        <taxon>Physcomitrium</taxon>
    </lineage>
</organism>
<reference evidence="1" key="3">
    <citation type="submission" date="2020-12" db="UniProtKB">
        <authorList>
            <consortium name="EnsemblPlants"/>
        </authorList>
    </citation>
    <scope>IDENTIFICATION</scope>
</reference>
<dbReference type="Proteomes" id="UP000006727">
    <property type="component" value="Chromosome 14"/>
</dbReference>
<evidence type="ECO:0000313" key="1">
    <source>
        <dbReference type="EnsemblPlants" id="Pp3c14_18920V3.3"/>
    </source>
</evidence>
<keyword evidence="2" id="KW-1185">Reference proteome</keyword>
<dbReference type="PANTHER" id="PTHR34569">
    <property type="entry name" value="EXPRESSED PROTEIN"/>
    <property type="match status" value="1"/>
</dbReference>
<reference evidence="1 2" key="2">
    <citation type="journal article" date="2018" name="Plant J.">
        <title>The Physcomitrella patens chromosome-scale assembly reveals moss genome structure and evolution.</title>
        <authorList>
            <person name="Lang D."/>
            <person name="Ullrich K.K."/>
            <person name="Murat F."/>
            <person name="Fuchs J."/>
            <person name="Jenkins J."/>
            <person name="Haas F.B."/>
            <person name="Piednoel M."/>
            <person name="Gundlach H."/>
            <person name="Van Bel M."/>
            <person name="Meyberg R."/>
            <person name="Vives C."/>
            <person name="Morata J."/>
            <person name="Symeonidi A."/>
            <person name="Hiss M."/>
            <person name="Muchero W."/>
            <person name="Kamisugi Y."/>
            <person name="Saleh O."/>
            <person name="Blanc G."/>
            <person name="Decker E.L."/>
            <person name="van Gessel N."/>
            <person name="Grimwood J."/>
            <person name="Hayes R.D."/>
            <person name="Graham S.W."/>
            <person name="Gunter L.E."/>
            <person name="McDaniel S.F."/>
            <person name="Hoernstein S.N.W."/>
            <person name="Larsson A."/>
            <person name="Li F.W."/>
            <person name="Perroud P.F."/>
            <person name="Phillips J."/>
            <person name="Ranjan P."/>
            <person name="Rokshar D.S."/>
            <person name="Rothfels C.J."/>
            <person name="Schneider L."/>
            <person name="Shu S."/>
            <person name="Stevenson D.W."/>
            <person name="Thummler F."/>
            <person name="Tillich M."/>
            <person name="Villarreal Aguilar J.C."/>
            <person name="Widiez T."/>
            <person name="Wong G.K."/>
            <person name="Wymore A."/>
            <person name="Zhang Y."/>
            <person name="Zimmer A.D."/>
            <person name="Quatrano R.S."/>
            <person name="Mayer K.F.X."/>
            <person name="Goodstein D."/>
            <person name="Casacuberta J.M."/>
            <person name="Vandepoele K."/>
            <person name="Reski R."/>
            <person name="Cuming A.C."/>
            <person name="Tuskan G.A."/>
            <person name="Maumus F."/>
            <person name="Salse J."/>
            <person name="Schmutz J."/>
            <person name="Rensing S.A."/>
        </authorList>
    </citation>
    <scope>NUCLEOTIDE SEQUENCE [LARGE SCALE GENOMIC DNA]</scope>
    <source>
        <strain evidence="1 2">cv. Gransden 2004</strain>
    </source>
</reference>
<reference evidence="1 2" key="1">
    <citation type="journal article" date="2008" name="Science">
        <title>The Physcomitrella genome reveals evolutionary insights into the conquest of land by plants.</title>
        <authorList>
            <person name="Rensing S."/>
            <person name="Lang D."/>
            <person name="Zimmer A."/>
            <person name="Terry A."/>
            <person name="Salamov A."/>
            <person name="Shapiro H."/>
            <person name="Nishiyama T."/>
            <person name="Perroud P.-F."/>
            <person name="Lindquist E."/>
            <person name="Kamisugi Y."/>
            <person name="Tanahashi T."/>
            <person name="Sakakibara K."/>
            <person name="Fujita T."/>
            <person name="Oishi K."/>
            <person name="Shin-I T."/>
            <person name="Kuroki Y."/>
            <person name="Toyoda A."/>
            <person name="Suzuki Y."/>
            <person name="Hashimoto A."/>
            <person name="Yamaguchi K."/>
            <person name="Sugano A."/>
            <person name="Kohara Y."/>
            <person name="Fujiyama A."/>
            <person name="Anterola A."/>
            <person name="Aoki S."/>
            <person name="Ashton N."/>
            <person name="Barbazuk W.B."/>
            <person name="Barker E."/>
            <person name="Bennetzen J."/>
            <person name="Bezanilla M."/>
            <person name="Blankenship R."/>
            <person name="Cho S.H."/>
            <person name="Dutcher S."/>
            <person name="Estelle M."/>
            <person name="Fawcett J.A."/>
            <person name="Gundlach H."/>
            <person name="Hanada K."/>
            <person name="Heyl A."/>
            <person name="Hicks K.A."/>
            <person name="Hugh J."/>
            <person name="Lohr M."/>
            <person name="Mayer K."/>
            <person name="Melkozernov A."/>
            <person name="Murata T."/>
            <person name="Nelson D."/>
            <person name="Pils B."/>
            <person name="Prigge M."/>
            <person name="Reiss B."/>
            <person name="Renner T."/>
            <person name="Rombauts S."/>
            <person name="Rushton P."/>
            <person name="Sanderfoot A."/>
            <person name="Schween G."/>
            <person name="Shiu S.-H."/>
            <person name="Stueber K."/>
            <person name="Theodoulou F.L."/>
            <person name="Tu H."/>
            <person name="Van de Peer Y."/>
            <person name="Verrier P.J."/>
            <person name="Waters E."/>
            <person name="Wood A."/>
            <person name="Yang L."/>
            <person name="Cove D."/>
            <person name="Cuming A."/>
            <person name="Hasebe M."/>
            <person name="Lucas S."/>
            <person name="Mishler D.B."/>
            <person name="Reski R."/>
            <person name="Grigoriev I."/>
            <person name="Quatrano R.S."/>
            <person name="Boore J.L."/>
        </authorList>
    </citation>
    <scope>NUCLEOTIDE SEQUENCE [LARGE SCALE GENOMIC DNA]</scope>
    <source>
        <strain evidence="1 2">cv. Gransden 2004</strain>
    </source>
</reference>
<name>A9RXA0_PHYPA</name>
<dbReference type="EMBL" id="ABEU02000014">
    <property type="status" value="NOT_ANNOTATED_CDS"/>
    <property type="molecule type" value="Genomic_DNA"/>
</dbReference>
<dbReference type="HOGENOM" id="CLU_1443299_0_0_1"/>
<dbReference type="Gramene" id="Pp3c14_18920V3.2">
    <property type="protein sequence ID" value="Pp3c14_18920V3.2"/>
    <property type="gene ID" value="Pp3c14_18920"/>
</dbReference>
<dbReference type="Gramene" id="Pp3c14_18920V3.3">
    <property type="protein sequence ID" value="Pp3c14_18920V3.3"/>
    <property type="gene ID" value="Pp3c14_18920"/>
</dbReference>